<evidence type="ECO:0000256" key="1">
    <source>
        <dbReference type="SAM" id="MobiDB-lite"/>
    </source>
</evidence>
<reference evidence="3" key="1">
    <citation type="journal article" date="2005" name="Mol. Biol. Evol.">
        <title>Substitution rate and structural divergence of 5'UTR evolution: comparative analysis between human and cynomolgus monkey cDNAs.</title>
        <authorList>
            <person name="Osada N."/>
            <person name="Hirata M."/>
            <person name="Tanuma R."/>
            <person name="Kusuda J."/>
            <person name="Hida M."/>
            <person name="Suzuki Y."/>
            <person name="Sugano S."/>
            <person name="Gojobori T."/>
            <person name="Shen C.K."/>
            <person name="Wu C.I."/>
            <person name="Hashimoto K."/>
        </authorList>
    </citation>
    <scope>NUCLEOTIDE SEQUENCE</scope>
</reference>
<accession>Q4R6D5</accession>
<feature type="signal peptide" evidence="2">
    <location>
        <begin position="1"/>
        <end position="28"/>
    </location>
</feature>
<dbReference type="AlphaFoldDB" id="Q4R6D5"/>
<sequence>MWGPGAGRGGAVQSWSPCLLSILPVSYTLRPDPPWPSRHPSSGDEGEGSLGSREEATGPNVTLRRATGDRAWRFLPAHPASSPGPDWTLPLPRRTQRACASGPPCPHQVQPPSLACDLSPLPSVLRLGGH</sequence>
<evidence type="ECO:0000256" key="2">
    <source>
        <dbReference type="SAM" id="SignalP"/>
    </source>
</evidence>
<feature type="region of interest" description="Disordered" evidence="1">
    <location>
        <begin position="30"/>
        <end position="112"/>
    </location>
</feature>
<name>Q4R6D5_MACFA</name>
<organism evidence="3">
    <name type="scientific">Macaca fascicularis</name>
    <name type="common">Crab-eating macaque</name>
    <name type="synonym">Cynomolgus monkey</name>
    <dbReference type="NCBI Taxonomy" id="9541"/>
    <lineage>
        <taxon>Eukaryota</taxon>
        <taxon>Metazoa</taxon>
        <taxon>Chordata</taxon>
        <taxon>Craniata</taxon>
        <taxon>Vertebrata</taxon>
        <taxon>Euteleostomi</taxon>
        <taxon>Mammalia</taxon>
        <taxon>Eutheria</taxon>
        <taxon>Euarchontoglires</taxon>
        <taxon>Primates</taxon>
        <taxon>Haplorrhini</taxon>
        <taxon>Catarrhini</taxon>
        <taxon>Cercopithecidae</taxon>
        <taxon>Cercopithecinae</taxon>
        <taxon>Macaca</taxon>
    </lineage>
</organism>
<keyword evidence="2" id="KW-0732">Signal</keyword>
<feature type="chain" id="PRO_5004242858" evidence="2">
    <location>
        <begin position="29"/>
        <end position="130"/>
    </location>
</feature>
<reference evidence="3" key="2">
    <citation type="submission" date="2005-06" db="EMBL/GenBank/DDBJ databases">
        <title>DNA sequences of macaque genes expressed in brain or testis and its evolutionary implications.</title>
        <authorList>
            <consortium name="International consortium for macaque cDNA sequencing and analysis"/>
        </authorList>
    </citation>
    <scope>NUCLEOTIDE SEQUENCE</scope>
</reference>
<dbReference type="EMBL" id="AB169249">
    <property type="protein sequence ID" value="BAE01340.1"/>
    <property type="molecule type" value="mRNA"/>
</dbReference>
<evidence type="ECO:0000313" key="3">
    <source>
        <dbReference type="EMBL" id="BAE01340.1"/>
    </source>
</evidence>
<protein>
    <submittedName>
        <fullName evidence="3">Testis cDNA, clone: QtsA-18213, similar to human hypothetical protein FLJ90652 (FLJ90652)</fullName>
    </submittedName>
</protein>
<proteinExistence type="evidence at transcript level"/>